<evidence type="ECO:0000313" key="2">
    <source>
        <dbReference type="Proteomes" id="UP000706926"/>
    </source>
</evidence>
<accession>A0ABS4F5D3</accession>
<evidence type="ECO:0000313" key="1">
    <source>
        <dbReference type="EMBL" id="MBP1891465.1"/>
    </source>
</evidence>
<organism evidence="1 2">
    <name type="scientific">Paenibacillus lactis</name>
    <dbReference type="NCBI Taxonomy" id="228574"/>
    <lineage>
        <taxon>Bacteria</taxon>
        <taxon>Bacillati</taxon>
        <taxon>Bacillota</taxon>
        <taxon>Bacilli</taxon>
        <taxon>Bacillales</taxon>
        <taxon>Paenibacillaceae</taxon>
        <taxon>Paenibacillus</taxon>
    </lineage>
</organism>
<sequence length="248" mass="29282">MQIMKLASVYKDWKTKNDSASQMDKLVARTLLATDDVSFTLFITEASFEDVSRVYNTLEDLRLSKNTQDDDREESYRKNEDRGQFLYKDMDDSNTKKRMNRKKAVGYVMSNIVKNNKGSKVVKVRYSTMEVELADKRIVKVKVGLSRDYHDESYNPQKQCCSWHKEDDQHITQFDYHIYLVENGDSYKGLIFNTNELQQHLSRKSYNGHFANYYFHWNPNGSVTDERDITTPIDVTIYDADKIQWRLK</sequence>
<keyword evidence="2" id="KW-1185">Reference proteome</keyword>
<dbReference type="RefSeq" id="WP_007129179.1">
    <property type="nucleotide sequence ID" value="NZ_BOSA01000015.1"/>
</dbReference>
<name>A0ABS4F5D3_9BACL</name>
<protein>
    <submittedName>
        <fullName evidence="1">Vacuolar-type H+-ATPase subunit I/STV1</fullName>
    </submittedName>
</protein>
<comment type="caution">
    <text evidence="1">The sequence shown here is derived from an EMBL/GenBank/DDBJ whole genome shotgun (WGS) entry which is preliminary data.</text>
</comment>
<proteinExistence type="predicted"/>
<gene>
    <name evidence="1" type="ORF">J2Z18_000534</name>
</gene>
<dbReference type="Proteomes" id="UP000706926">
    <property type="component" value="Unassembled WGS sequence"/>
</dbReference>
<dbReference type="EMBL" id="JAGGKI010000001">
    <property type="protein sequence ID" value="MBP1891465.1"/>
    <property type="molecule type" value="Genomic_DNA"/>
</dbReference>
<dbReference type="GeneID" id="95402582"/>
<reference evidence="1 2" key="1">
    <citation type="submission" date="2021-03" db="EMBL/GenBank/DDBJ databases">
        <title>Genomic Encyclopedia of Type Strains, Phase IV (KMG-IV): sequencing the most valuable type-strain genomes for metagenomic binning, comparative biology and taxonomic classification.</title>
        <authorList>
            <person name="Goeker M."/>
        </authorList>
    </citation>
    <scope>NUCLEOTIDE SEQUENCE [LARGE SCALE GENOMIC DNA]</scope>
    <source>
        <strain evidence="1 2">DSM 15596</strain>
    </source>
</reference>